<dbReference type="InterPro" id="IPR039261">
    <property type="entry name" value="FNR_nucleotide-bd"/>
</dbReference>
<dbReference type="PROSITE" id="PS51085">
    <property type="entry name" value="2FE2S_FER_2"/>
    <property type="match status" value="1"/>
</dbReference>
<dbReference type="Gene3D" id="3.40.50.80">
    <property type="entry name" value="Nucleotide-binding domain of ferredoxin-NADP reductase (FNR) module"/>
    <property type="match status" value="1"/>
</dbReference>
<dbReference type="GO" id="GO:0051537">
    <property type="term" value="F:2 iron, 2 sulfur cluster binding"/>
    <property type="evidence" value="ECO:0007669"/>
    <property type="project" value="UniProtKB-KW"/>
</dbReference>
<keyword evidence="1" id="KW-0285">Flavoprotein</keyword>
<dbReference type="Pfam" id="PF00175">
    <property type="entry name" value="NAD_binding_1"/>
    <property type="match status" value="1"/>
</dbReference>
<dbReference type="InterPro" id="IPR001433">
    <property type="entry name" value="OxRdtase_FAD/NAD-bd"/>
</dbReference>
<dbReference type="InterPro" id="IPR036010">
    <property type="entry name" value="2Fe-2S_ferredoxin-like_sf"/>
</dbReference>
<protein>
    <recommendedName>
        <fullName evidence="11">Oxidoreductase</fullName>
    </recommendedName>
</protein>
<dbReference type="SUPFAM" id="SSF52343">
    <property type="entry name" value="Ferredoxin reductase-like, C-terminal NADP-linked domain"/>
    <property type="match status" value="1"/>
</dbReference>
<dbReference type="GO" id="GO:0046872">
    <property type="term" value="F:metal ion binding"/>
    <property type="evidence" value="ECO:0007669"/>
    <property type="project" value="UniProtKB-KW"/>
</dbReference>
<evidence type="ECO:0000256" key="4">
    <source>
        <dbReference type="ARBA" id="ARBA00023002"/>
    </source>
</evidence>
<dbReference type="CDD" id="cd00207">
    <property type="entry name" value="fer2"/>
    <property type="match status" value="1"/>
</dbReference>
<dbReference type="EMBL" id="MOBO01000016">
    <property type="protein sequence ID" value="RON36765.1"/>
    <property type="molecule type" value="Genomic_DNA"/>
</dbReference>
<dbReference type="PROSITE" id="PS00197">
    <property type="entry name" value="2FE2S_FER_1"/>
    <property type="match status" value="1"/>
</dbReference>
<dbReference type="Proteomes" id="UP000286351">
    <property type="component" value="Unassembled WGS sequence"/>
</dbReference>
<keyword evidence="3" id="KW-0479">Metal-binding</keyword>
<evidence type="ECO:0000256" key="3">
    <source>
        <dbReference type="ARBA" id="ARBA00022723"/>
    </source>
</evidence>
<feature type="domain" description="FAD-binding FR-type" evidence="8">
    <location>
        <begin position="1"/>
        <end position="101"/>
    </location>
</feature>
<sequence length="315" mass="34666">MNYTITDCRMLSASIKEITVSPLATGCAVPAAGAHFKWFIPELNEWRHYSAVQLADRTTQQGSVVFAIRLTADSVSSRYIRSLAVNDTVQLNGPFNTFTYPLTEDVGRDIAIAGGIGITPLTGILQHLTSLNRSAHLHYFARSDDDAAYALPMQALLQERLHLHFSNQPEGRRSVSQVLADLAPHDRLYVCGPQSMLNEVFCHAEANGLARERIHFEIFNVVREDDASAFVIDAVESGISVNVNPDQSLLEALEAAGLDPLYDCRRGECGVCAIEVVEGEVDHRDFIMSEQEAACSTTIYPCVSRAKSQRLKLAI</sequence>
<evidence type="ECO:0000313" key="10">
    <source>
        <dbReference type="Proteomes" id="UP000286351"/>
    </source>
</evidence>
<name>A0A423JGH2_9PSED</name>
<accession>A0A423JGH2</accession>
<evidence type="ECO:0008006" key="11">
    <source>
        <dbReference type="Google" id="ProtNLM"/>
    </source>
</evidence>
<dbReference type="InterPro" id="IPR008333">
    <property type="entry name" value="Cbr1-like_FAD-bd_dom"/>
</dbReference>
<dbReference type="GO" id="GO:0016491">
    <property type="term" value="F:oxidoreductase activity"/>
    <property type="evidence" value="ECO:0007669"/>
    <property type="project" value="UniProtKB-KW"/>
</dbReference>
<evidence type="ECO:0000256" key="5">
    <source>
        <dbReference type="ARBA" id="ARBA00023004"/>
    </source>
</evidence>
<reference evidence="9 10" key="1">
    <citation type="submission" date="2016-10" db="EMBL/GenBank/DDBJ databases">
        <title>Comparative genome analysis of multiple Pseudomonas spp. focuses on biocontrol and plant growth promoting traits.</title>
        <authorList>
            <person name="Tao X.-Y."/>
            <person name="Taylor C.G."/>
        </authorList>
    </citation>
    <scope>NUCLEOTIDE SEQUENCE [LARGE SCALE GENOMIC DNA]</scope>
    <source>
        <strain evidence="9 10">38D4</strain>
    </source>
</reference>
<dbReference type="Pfam" id="PF00970">
    <property type="entry name" value="FAD_binding_6"/>
    <property type="match status" value="1"/>
</dbReference>
<dbReference type="InterPro" id="IPR012675">
    <property type="entry name" value="Beta-grasp_dom_sf"/>
</dbReference>
<dbReference type="AlphaFoldDB" id="A0A423JGH2"/>
<dbReference type="InterPro" id="IPR017927">
    <property type="entry name" value="FAD-bd_FR_type"/>
</dbReference>
<evidence type="ECO:0000259" key="8">
    <source>
        <dbReference type="PROSITE" id="PS51384"/>
    </source>
</evidence>
<evidence type="ECO:0000256" key="2">
    <source>
        <dbReference type="ARBA" id="ARBA00022714"/>
    </source>
</evidence>
<proteinExistence type="predicted"/>
<organism evidence="9 10">
    <name type="scientific">Pseudomonas brassicacearum</name>
    <dbReference type="NCBI Taxonomy" id="930166"/>
    <lineage>
        <taxon>Bacteria</taxon>
        <taxon>Pseudomonadati</taxon>
        <taxon>Pseudomonadota</taxon>
        <taxon>Gammaproteobacteria</taxon>
        <taxon>Pseudomonadales</taxon>
        <taxon>Pseudomonadaceae</taxon>
        <taxon>Pseudomonas</taxon>
    </lineage>
</organism>
<dbReference type="InterPro" id="IPR050415">
    <property type="entry name" value="MRET"/>
</dbReference>
<dbReference type="SUPFAM" id="SSF54292">
    <property type="entry name" value="2Fe-2S ferredoxin-like"/>
    <property type="match status" value="1"/>
</dbReference>
<dbReference type="InterPro" id="IPR001041">
    <property type="entry name" value="2Fe-2S_ferredoxin-type"/>
</dbReference>
<evidence type="ECO:0000313" key="9">
    <source>
        <dbReference type="EMBL" id="RON36765.1"/>
    </source>
</evidence>
<keyword evidence="2" id="KW-0001">2Fe-2S</keyword>
<keyword evidence="6" id="KW-0411">Iron-sulfur</keyword>
<dbReference type="PROSITE" id="PS51384">
    <property type="entry name" value="FAD_FR"/>
    <property type="match status" value="1"/>
</dbReference>
<dbReference type="RefSeq" id="WP_123367112.1">
    <property type="nucleotide sequence ID" value="NZ_MOBO01000016.1"/>
</dbReference>
<keyword evidence="4" id="KW-0560">Oxidoreductase</keyword>
<keyword evidence="5" id="KW-0408">Iron</keyword>
<dbReference type="SUPFAM" id="SSF63380">
    <property type="entry name" value="Riboflavin synthase domain-like"/>
    <property type="match status" value="1"/>
</dbReference>
<comment type="caution">
    <text evidence="9">The sequence shown here is derived from an EMBL/GenBank/DDBJ whole genome shotgun (WGS) entry which is preliminary data.</text>
</comment>
<dbReference type="PANTHER" id="PTHR47354">
    <property type="entry name" value="NADH OXIDOREDUCTASE HCR"/>
    <property type="match status" value="1"/>
</dbReference>
<dbReference type="PANTHER" id="PTHR47354:SF1">
    <property type="entry name" value="CARNITINE MONOOXYGENASE REDUCTASE SUBUNIT"/>
    <property type="match status" value="1"/>
</dbReference>
<evidence type="ECO:0000256" key="1">
    <source>
        <dbReference type="ARBA" id="ARBA00022630"/>
    </source>
</evidence>
<evidence type="ECO:0000259" key="7">
    <source>
        <dbReference type="PROSITE" id="PS51085"/>
    </source>
</evidence>
<dbReference type="InterPro" id="IPR017938">
    <property type="entry name" value="Riboflavin_synthase-like_b-brl"/>
</dbReference>
<dbReference type="InterPro" id="IPR006058">
    <property type="entry name" value="2Fe2S_fd_BS"/>
</dbReference>
<evidence type="ECO:0000256" key="6">
    <source>
        <dbReference type="ARBA" id="ARBA00023014"/>
    </source>
</evidence>
<gene>
    <name evidence="9" type="ORF">BK664_18900</name>
</gene>
<feature type="domain" description="2Fe-2S ferredoxin-type" evidence="7">
    <location>
        <begin position="226"/>
        <end position="315"/>
    </location>
</feature>
<dbReference type="Pfam" id="PF00111">
    <property type="entry name" value="Fer2"/>
    <property type="match status" value="1"/>
</dbReference>
<dbReference type="Gene3D" id="3.10.20.30">
    <property type="match status" value="1"/>
</dbReference>
<dbReference type="Gene3D" id="2.40.30.10">
    <property type="entry name" value="Translation factors"/>
    <property type="match status" value="1"/>
</dbReference>